<dbReference type="RefSeq" id="WP_106041900.1">
    <property type="nucleotide sequence ID" value="NZ_VLLM01000011.1"/>
</dbReference>
<sequence length="55" mass="6003">MDLKAGDVVILKSGGPKMTIQNIGEYTSGVKAYCTWFVSGELKEGYFSLESLVKI</sequence>
<dbReference type="Pfam" id="PF09926">
    <property type="entry name" value="DUF2158"/>
    <property type="match status" value="1"/>
</dbReference>
<proteinExistence type="predicted"/>
<name>A0ABM6T9B6_9BACE</name>
<evidence type="ECO:0000313" key="1">
    <source>
        <dbReference type="EMBL" id="AVM53336.1"/>
    </source>
</evidence>
<dbReference type="InterPro" id="IPR019226">
    <property type="entry name" value="DUF2158"/>
</dbReference>
<reference evidence="1 2" key="1">
    <citation type="submission" date="2018-02" db="EMBL/GenBank/DDBJ databases">
        <authorList>
            <person name="Holder M.E."/>
            <person name="Ajami N.J."/>
            <person name="Petrosino J.F."/>
        </authorList>
    </citation>
    <scope>NUCLEOTIDE SEQUENCE [LARGE SCALE GENOMIC DNA]</scope>
    <source>
        <strain evidence="1 2">ATCC 33285</strain>
    </source>
</reference>
<dbReference type="EMBL" id="CP027231">
    <property type="protein sequence ID" value="AVM53336.1"/>
    <property type="molecule type" value="Genomic_DNA"/>
</dbReference>
<organism evidence="1 2">
    <name type="scientific">Bacteroides zoogleoformans</name>
    <dbReference type="NCBI Taxonomy" id="28119"/>
    <lineage>
        <taxon>Bacteria</taxon>
        <taxon>Pseudomonadati</taxon>
        <taxon>Bacteroidota</taxon>
        <taxon>Bacteroidia</taxon>
        <taxon>Bacteroidales</taxon>
        <taxon>Bacteroidaceae</taxon>
        <taxon>Bacteroides</taxon>
    </lineage>
</organism>
<keyword evidence="2" id="KW-1185">Reference proteome</keyword>
<accession>A0ABM6T9B6</accession>
<evidence type="ECO:0000313" key="2">
    <source>
        <dbReference type="Proteomes" id="UP000238304"/>
    </source>
</evidence>
<gene>
    <name evidence="1" type="ORF">C4H11_10695</name>
</gene>
<protein>
    <submittedName>
        <fullName evidence="1">DUF2158 domain-containing protein</fullName>
    </submittedName>
</protein>
<dbReference type="Proteomes" id="UP000238304">
    <property type="component" value="Chromosome"/>
</dbReference>